<dbReference type="InterPro" id="IPR006578">
    <property type="entry name" value="MADF-dom"/>
</dbReference>
<sequence length="63" mass="7563">MSKKINWTRNTEVQLIQELRERPILWDISHSQYNRSDLKAIYWEKVAEALGSQITIQWGENVF</sequence>
<gene>
    <name evidence="2" type="ORF">ALC57_01157</name>
</gene>
<evidence type="ECO:0000259" key="1">
    <source>
        <dbReference type="PROSITE" id="PS51029"/>
    </source>
</evidence>
<feature type="domain" description="MADF" evidence="1">
    <location>
        <begin position="14"/>
        <end position="63"/>
    </location>
</feature>
<organism evidence="2 3">
    <name type="scientific">Trachymyrmex cornetzi</name>
    <dbReference type="NCBI Taxonomy" id="471704"/>
    <lineage>
        <taxon>Eukaryota</taxon>
        <taxon>Metazoa</taxon>
        <taxon>Ecdysozoa</taxon>
        <taxon>Arthropoda</taxon>
        <taxon>Hexapoda</taxon>
        <taxon>Insecta</taxon>
        <taxon>Pterygota</taxon>
        <taxon>Neoptera</taxon>
        <taxon>Endopterygota</taxon>
        <taxon>Hymenoptera</taxon>
        <taxon>Apocrita</taxon>
        <taxon>Aculeata</taxon>
        <taxon>Formicoidea</taxon>
        <taxon>Formicidae</taxon>
        <taxon>Myrmicinae</taxon>
        <taxon>Trachymyrmex</taxon>
    </lineage>
</organism>
<proteinExistence type="predicted"/>
<evidence type="ECO:0000313" key="3">
    <source>
        <dbReference type="Proteomes" id="UP000078492"/>
    </source>
</evidence>
<evidence type="ECO:0000313" key="2">
    <source>
        <dbReference type="EMBL" id="KYN29376.1"/>
    </source>
</evidence>
<accession>A0A151JQP5</accession>
<dbReference type="PROSITE" id="PS51029">
    <property type="entry name" value="MADF"/>
    <property type="match status" value="1"/>
</dbReference>
<reference evidence="2 3" key="1">
    <citation type="submission" date="2015-09" db="EMBL/GenBank/DDBJ databases">
        <title>Trachymyrmex cornetzi WGS genome.</title>
        <authorList>
            <person name="Nygaard S."/>
            <person name="Hu H."/>
            <person name="Boomsma J."/>
            <person name="Zhang G."/>
        </authorList>
    </citation>
    <scope>NUCLEOTIDE SEQUENCE [LARGE SCALE GENOMIC DNA]</scope>
    <source>
        <strain evidence="2">Tcor2-1</strain>
        <tissue evidence="2">Whole body</tissue>
    </source>
</reference>
<dbReference type="Proteomes" id="UP000078492">
    <property type="component" value="Unassembled WGS sequence"/>
</dbReference>
<dbReference type="EMBL" id="KQ978660">
    <property type="protein sequence ID" value="KYN29376.1"/>
    <property type="molecule type" value="Genomic_DNA"/>
</dbReference>
<name>A0A151JQP5_9HYME</name>
<dbReference type="AlphaFoldDB" id="A0A151JQP5"/>
<protein>
    <recommendedName>
        <fullName evidence="1">MADF domain-containing protein</fullName>
    </recommendedName>
</protein>
<dbReference type="Pfam" id="PF10545">
    <property type="entry name" value="MADF_DNA_bdg"/>
    <property type="match status" value="1"/>
</dbReference>
<keyword evidence="3" id="KW-1185">Reference proteome</keyword>